<dbReference type="AlphaFoldDB" id="A0A4Y3HRN9"/>
<keyword evidence="3" id="KW-0645">Protease</keyword>
<dbReference type="Pfam" id="PF05618">
    <property type="entry name" value="Zn_protease"/>
    <property type="match status" value="1"/>
</dbReference>
<dbReference type="PANTHER" id="PTHR38037:SF2">
    <property type="entry name" value="ATP-DEPENDENT ZINC PROTEASE DOMAIN-CONTAINING PROTEIN-RELATED"/>
    <property type="match status" value="1"/>
</dbReference>
<dbReference type="EMBL" id="BJLF01000002">
    <property type="protein sequence ID" value="GEA49708.1"/>
    <property type="molecule type" value="Genomic_DNA"/>
</dbReference>
<evidence type="ECO:0000313" key="3">
    <source>
        <dbReference type="EMBL" id="GEA49708.1"/>
    </source>
</evidence>
<dbReference type="GO" id="GO:0006508">
    <property type="term" value="P:proteolysis"/>
    <property type="evidence" value="ECO:0007669"/>
    <property type="project" value="UniProtKB-KW"/>
</dbReference>
<keyword evidence="4" id="KW-1185">Reference proteome</keyword>
<dbReference type="SUPFAM" id="SSF50630">
    <property type="entry name" value="Acid proteases"/>
    <property type="match status" value="1"/>
</dbReference>
<name>A0A4Y3HRN9_9VIBR</name>
<evidence type="ECO:0000313" key="4">
    <source>
        <dbReference type="Proteomes" id="UP000318717"/>
    </source>
</evidence>
<reference evidence="3 4" key="1">
    <citation type="submission" date="2019-06" db="EMBL/GenBank/DDBJ databases">
        <title>Whole genome shotgun sequence of Vibrio inusitatus NBRC 102082.</title>
        <authorList>
            <person name="Hosoyama A."/>
            <person name="Uohara A."/>
            <person name="Ohji S."/>
            <person name="Ichikawa N."/>
        </authorList>
    </citation>
    <scope>NUCLEOTIDE SEQUENCE [LARGE SCALE GENOMIC DNA]</scope>
    <source>
        <strain evidence="3 4">NBRC 102082</strain>
    </source>
</reference>
<sequence length="250" mass="27975">MLKLIVALSGAVLLSGCATSQATQEETRQYRTESMQAVKSSEENLSNQINTLKLSIDNQNDYIASLEGQLTIMSNRVDNLAKQNARVLLAPQAEQQQPKPKTVASNGDLIVLGSIETVKFEQINQTFEARIDTGAATSSLNAINIQEFERNGNTWVKFNLSTDKAEDAEPTWIEAPLIRYAKVRQSNTTKTHRRAVIELWISLGDVREKAQFTLADRSHMTHPVLLGREFIKDIALVDVSKEYIQTDKQQ</sequence>
<protein>
    <submittedName>
        <fullName evidence="3">ATP-dependent Zn protease</fullName>
    </submittedName>
</protein>
<evidence type="ECO:0000259" key="2">
    <source>
        <dbReference type="Pfam" id="PF05618"/>
    </source>
</evidence>
<comment type="caution">
    <text evidence="3">The sequence shown here is derived from an EMBL/GenBank/DDBJ whole genome shotgun (WGS) entry which is preliminary data.</text>
</comment>
<feature type="chain" id="PRO_5021187656" evidence="1">
    <location>
        <begin position="23"/>
        <end position="250"/>
    </location>
</feature>
<organism evidence="3 4">
    <name type="scientific">Vibrio inusitatus NBRC 102082</name>
    <dbReference type="NCBI Taxonomy" id="1219070"/>
    <lineage>
        <taxon>Bacteria</taxon>
        <taxon>Pseudomonadati</taxon>
        <taxon>Pseudomonadota</taxon>
        <taxon>Gammaproteobacteria</taxon>
        <taxon>Vibrionales</taxon>
        <taxon>Vibrionaceae</taxon>
        <taxon>Vibrio</taxon>
    </lineage>
</organism>
<feature type="signal peptide" evidence="1">
    <location>
        <begin position="1"/>
        <end position="22"/>
    </location>
</feature>
<feature type="domain" description="Retropepsin-like aspartic endopeptidase" evidence="2">
    <location>
        <begin position="111"/>
        <end position="247"/>
    </location>
</feature>
<dbReference type="Gene3D" id="2.40.70.10">
    <property type="entry name" value="Acid Proteases"/>
    <property type="match status" value="1"/>
</dbReference>
<dbReference type="PROSITE" id="PS51257">
    <property type="entry name" value="PROKAR_LIPOPROTEIN"/>
    <property type="match status" value="1"/>
</dbReference>
<dbReference type="PANTHER" id="PTHR38037">
    <property type="entry name" value="ZN_PROTEASE DOMAIN-CONTAINING PROTEIN"/>
    <property type="match status" value="1"/>
</dbReference>
<dbReference type="InterPro" id="IPR008503">
    <property type="entry name" value="Asp_endopeptidase"/>
</dbReference>
<keyword evidence="1" id="KW-0732">Signal</keyword>
<proteinExistence type="predicted"/>
<keyword evidence="3" id="KW-0378">Hydrolase</keyword>
<dbReference type="GO" id="GO:0008233">
    <property type="term" value="F:peptidase activity"/>
    <property type="evidence" value="ECO:0007669"/>
    <property type="project" value="UniProtKB-KW"/>
</dbReference>
<dbReference type="OrthoDB" id="8546610at2"/>
<dbReference type="RefSeq" id="WP_141344058.1">
    <property type="nucleotide sequence ID" value="NZ_BJLF01000002.1"/>
</dbReference>
<dbReference type="Proteomes" id="UP000318717">
    <property type="component" value="Unassembled WGS sequence"/>
</dbReference>
<accession>A0A4Y3HRN9</accession>
<gene>
    <name evidence="3" type="ORF">VIN01S_05120</name>
</gene>
<dbReference type="InterPro" id="IPR021109">
    <property type="entry name" value="Peptidase_aspartic_dom_sf"/>
</dbReference>
<evidence type="ECO:0000256" key="1">
    <source>
        <dbReference type="SAM" id="SignalP"/>
    </source>
</evidence>